<gene>
    <name evidence="6" type="ORF">AB0T83_06100</name>
</gene>
<dbReference type="PANTHER" id="PTHR21666:SF289">
    <property type="entry name" value="L-ALA--D-GLU ENDOPEPTIDASE"/>
    <property type="match status" value="1"/>
</dbReference>
<dbReference type="Pfam" id="PF19353">
    <property type="entry name" value="DUF5930"/>
    <property type="match status" value="1"/>
</dbReference>
<keyword evidence="7" id="KW-1185">Reference proteome</keyword>
<keyword evidence="2" id="KW-0175">Coiled coil</keyword>
<dbReference type="PANTHER" id="PTHR21666">
    <property type="entry name" value="PEPTIDASE-RELATED"/>
    <property type="match status" value="1"/>
</dbReference>
<dbReference type="CDD" id="cd12797">
    <property type="entry name" value="M23_peptidase"/>
    <property type="match status" value="1"/>
</dbReference>
<evidence type="ECO:0000259" key="4">
    <source>
        <dbReference type="Pfam" id="PF01551"/>
    </source>
</evidence>
<evidence type="ECO:0000256" key="2">
    <source>
        <dbReference type="SAM" id="Coils"/>
    </source>
</evidence>
<feature type="domain" description="DUF5930" evidence="5">
    <location>
        <begin position="1"/>
        <end position="321"/>
    </location>
</feature>
<protein>
    <submittedName>
        <fullName evidence="6">DUF5930 domain-containing protein</fullName>
    </submittedName>
</protein>
<organism evidence="6 7">
    <name type="scientific">Meridianimarinicoccus marinus</name>
    <dbReference type="NCBI Taxonomy" id="3231483"/>
    <lineage>
        <taxon>Bacteria</taxon>
        <taxon>Pseudomonadati</taxon>
        <taxon>Pseudomonadota</taxon>
        <taxon>Alphaproteobacteria</taxon>
        <taxon>Rhodobacterales</taxon>
        <taxon>Paracoccaceae</taxon>
        <taxon>Meridianimarinicoccus</taxon>
    </lineage>
</organism>
<evidence type="ECO:0000256" key="3">
    <source>
        <dbReference type="SAM" id="Phobius"/>
    </source>
</evidence>
<name>A0ABV3L4E1_9RHOB</name>
<evidence type="ECO:0000259" key="5">
    <source>
        <dbReference type="Pfam" id="PF19353"/>
    </source>
</evidence>
<dbReference type="InterPro" id="IPR050570">
    <property type="entry name" value="Cell_wall_metabolism_enzyme"/>
</dbReference>
<dbReference type="Pfam" id="PF01551">
    <property type="entry name" value="Peptidase_M23"/>
    <property type="match status" value="1"/>
</dbReference>
<dbReference type="RefSeq" id="WP_366192155.1">
    <property type="nucleotide sequence ID" value="NZ_JBFBVU010000005.1"/>
</dbReference>
<keyword evidence="3" id="KW-1133">Transmembrane helix</keyword>
<dbReference type="InterPro" id="IPR045974">
    <property type="entry name" value="DUF5930"/>
</dbReference>
<feature type="transmembrane region" description="Helical" evidence="3">
    <location>
        <begin position="41"/>
        <end position="63"/>
    </location>
</feature>
<reference evidence="6 7" key="1">
    <citation type="submission" date="2024-07" db="EMBL/GenBank/DDBJ databases">
        <authorList>
            <person name="Kang M."/>
        </authorList>
    </citation>
    <scope>NUCLEOTIDE SEQUENCE [LARGE SCALE GENOMIC DNA]</scope>
    <source>
        <strain evidence="6 7">DFM31</strain>
    </source>
</reference>
<evidence type="ECO:0000313" key="6">
    <source>
        <dbReference type="EMBL" id="MEV8466356.1"/>
    </source>
</evidence>
<evidence type="ECO:0000313" key="7">
    <source>
        <dbReference type="Proteomes" id="UP001553161"/>
    </source>
</evidence>
<feature type="coiled-coil region" evidence="2">
    <location>
        <begin position="168"/>
        <end position="216"/>
    </location>
</feature>
<sequence>MTTRTGTERQSLLHRIFPEKRIFVKSDNGTRFVRLGPRHHLVALFGGTAIVLWSVTATSFLVIDLVKGSGERQQAAQEKAVYETRLNAMAEERDTYRLAALEAQANFTRALDEIGNFQDTIFDAALSRQEYAARQDALRRLLRDSLTERDLLQARLDTLTADSGDATLADLDRSRAEAERTVAFLTRALGRTAEDRDRLEAEADAARVQLAAISNDLDTRNRANERIFSQLEEAVVLAMEPLGKMFTEVGLPPSAILRQMRDQYSGQGGPLTPISLSTKSYDSDPDSQRAEAILAHMDELNLYRMAADKVPFAEPVSAAVRRTSGFGYRRDPIKGGTRLHAGMDWAGAYGTTVNATAEGVVTQAGWQSGYGRMVTISHDFGIETRYAHLSKITVKKGQRVSRGDKIGAMGNSGRSTGTHLHYEVRDSGTPVNPMKYIKAGRDVF</sequence>
<dbReference type="InterPro" id="IPR016047">
    <property type="entry name" value="M23ase_b-sheet_dom"/>
</dbReference>
<keyword evidence="1" id="KW-0732">Signal</keyword>
<feature type="domain" description="M23ase beta-sheet core" evidence="4">
    <location>
        <begin position="339"/>
        <end position="433"/>
    </location>
</feature>
<dbReference type="Gene3D" id="2.70.70.10">
    <property type="entry name" value="Glucose Permease (Domain IIA)"/>
    <property type="match status" value="1"/>
</dbReference>
<evidence type="ECO:0000256" key="1">
    <source>
        <dbReference type="ARBA" id="ARBA00022729"/>
    </source>
</evidence>
<comment type="caution">
    <text evidence="6">The sequence shown here is derived from an EMBL/GenBank/DDBJ whole genome shotgun (WGS) entry which is preliminary data.</text>
</comment>
<dbReference type="EMBL" id="JBFBVU010000005">
    <property type="protein sequence ID" value="MEV8466356.1"/>
    <property type="molecule type" value="Genomic_DNA"/>
</dbReference>
<proteinExistence type="predicted"/>
<dbReference type="SUPFAM" id="SSF51261">
    <property type="entry name" value="Duplicated hybrid motif"/>
    <property type="match status" value="1"/>
</dbReference>
<dbReference type="Proteomes" id="UP001553161">
    <property type="component" value="Unassembled WGS sequence"/>
</dbReference>
<keyword evidence="3" id="KW-0472">Membrane</keyword>
<accession>A0ABV3L4E1</accession>
<dbReference type="InterPro" id="IPR011055">
    <property type="entry name" value="Dup_hybrid_motif"/>
</dbReference>
<keyword evidence="3" id="KW-0812">Transmembrane</keyword>